<evidence type="ECO:0000256" key="2">
    <source>
        <dbReference type="SAM" id="SignalP"/>
    </source>
</evidence>
<feature type="compositionally biased region" description="Basic and acidic residues" evidence="1">
    <location>
        <begin position="47"/>
        <end position="56"/>
    </location>
</feature>
<reference evidence="4" key="1">
    <citation type="submission" date="2022-11" db="UniProtKB">
        <authorList>
            <consortium name="WormBaseParasite"/>
        </authorList>
    </citation>
    <scope>IDENTIFICATION</scope>
</reference>
<feature type="compositionally biased region" description="Polar residues" evidence="1">
    <location>
        <begin position="58"/>
        <end position="67"/>
    </location>
</feature>
<protein>
    <submittedName>
        <fullName evidence="4">Secreted protein</fullName>
    </submittedName>
</protein>
<evidence type="ECO:0000313" key="4">
    <source>
        <dbReference type="WBParaSite" id="ACRNAN_scaffold17701.g32279.t1"/>
    </source>
</evidence>
<keyword evidence="2" id="KW-0732">Signal</keyword>
<feature type="chain" id="PRO_5036931130" evidence="2">
    <location>
        <begin position="26"/>
        <end position="67"/>
    </location>
</feature>
<organism evidence="3 4">
    <name type="scientific">Acrobeloides nanus</name>
    <dbReference type="NCBI Taxonomy" id="290746"/>
    <lineage>
        <taxon>Eukaryota</taxon>
        <taxon>Metazoa</taxon>
        <taxon>Ecdysozoa</taxon>
        <taxon>Nematoda</taxon>
        <taxon>Chromadorea</taxon>
        <taxon>Rhabditida</taxon>
        <taxon>Tylenchina</taxon>
        <taxon>Cephalobomorpha</taxon>
        <taxon>Cephaloboidea</taxon>
        <taxon>Cephalobidae</taxon>
        <taxon>Acrobeloides</taxon>
    </lineage>
</organism>
<keyword evidence="3" id="KW-1185">Reference proteome</keyword>
<dbReference type="Proteomes" id="UP000887540">
    <property type="component" value="Unplaced"/>
</dbReference>
<accession>A0A914D4L8</accession>
<dbReference type="WBParaSite" id="ACRNAN_scaffold17701.g32279.t1">
    <property type="protein sequence ID" value="ACRNAN_scaffold17701.g32279.t1"/>
    <property type="gene ID" value="ACRNAN_scaffold17701.g32279"/>
</dbReference>
<feature type="region of interest" description="Disordered" evidence="1">
    <location>
        <begin position="43"/>
        <end position="67"/>
    </location>
</feature>
<evidence type="ECO:0000313" key="3">
    <source>
        <dbReference type="Proteomes" id="UP000887540"/>
    </source>
</evidence>
<name>A0A914D4L8_9BILA</name>
<dbReference type="AlphaFoldDB" id="A0A914D4L8"/>
<evidence type="ECO:0000256" key="1">
    <source>
        <dbReference type="SAM" id="MobiDB-lite"/>
    </source>
</evidence>
<proteinExistence type="predicted"/>
<feature type="signal peptide" evidence="2">
    <location>
        <begin position="1"/>
        <end position="25"/>
    </location>
</feature>
<sequence length="67" mass="7537">MSSIITSTLICSISFLLIVAHVIAAQNVDEMDKTEFNPLVESQESQLNEHGDDKRATNTRNPYSWLN</sequence>